<evidence type="ECO:0008006" key="5">
    <source>
        <dbReference type="Google" id="ProtNLM"/>
    </source>
</evidence>
<dbReference type="AlphaFoldDB" id="G9WKP0"/>
<comment type="caution">
    <text evidence="3">The sequence shown here is derived from an EMBL/GenBank/DDBJ whole genome shotgun (WGS) entry which is preliminary data.</text>
</comment>
<dbReference type="PATRIC" id="fig|796943.3.peg.301"/>
<dbReference type="Gene3D" id="3.40.50.720">
    <property type="entry name" value="NAD(P)-binding Rossmann-like Domain"/>
    <property type="match status" value="1"/>
</dbReference>
<dbReference type="EMBL" id="AFZC02000002">
    <property type="protein sequence ID" value="EHL13882.1"/>
    <property type="molecule type" value="Genomic_DNA"/>
</dbReference>
<reference evidence="3" key="1">
    <citation type="submission" date="2011-08" db="EMBL/GenBank/DDBJ databases">
        <authorList>
            <consortium name="The Broad Institute Genome Sequencing Platform"/>
            <person name="Earl A."/>
            <person name="Ward D."/>
            <person name="Feldgarden M."/>
            <person name="Gevers D."/>
            <person name="Sizova M."/>
            <person name="Hazen A."/>
            <person name="Epstein S."/>
            <person name="Young S.K."/>
            <person name="Zeng Q."/>
            <person name="Gargeya S."/>
            <person name="Fitzgerald M."/>
            <person name="Haas B."/>
            <person name="Abouelleil A."/>
            <person name="Alvarado L."/>
            <person name="Arachchi H.M."/>
            <person name="Berlin A."/>
            <person name="Brown A."/>
            <person name="Chapman S.B."/>
            <person name="Chen Z."/>
            <person name="Dunbar C."/>
            <person name="Freedman E."/>
            <person name="Gearin G."/>
            <person name="Gellesch M."/>
            <person name="Goldberg J."/>
            <person name="Griggs A."/>
            <person name="Gujja S."/>
            <person name="Heiman D."/>
            <person name="Howarth C."/>
            <person name="Larson L."/>
            <person name="Lui A."/>
            <person name="MacDonald P.J.P."/>
            <person name="Montmayeur A."/>
            <person name="Murphy C."/>
            <person name="Neiman D."/>
            <person name="Pearson M."/>
            <person name="Priest M."/>
            <person name="Roberts A."/>
            <person name="Saif S."/>
            <person name="Shea T."/>
            <person name="Shenoy N."/>
            <person name="Sisk P."/>
            <person name="Stolte C."/>
            <person name="Sykes S."/>
            <person name="Wortman J."/>
            <person name="Nusbaum C."/>
            <person name="Birren B."/>
        </authorList>
    </citation>
    <scope>NUCLEOTIDE SEQUENCE</scope>
    <source>
        <strain evidence="3">ACB1</strain>
    </source>
</reference>
<sequence length="355" mass="40929">MKKLKIGIVGCGRISECYRDVFHKLSDKITVEYAVDKDIEKAKKFAADFSSRYTATFEDILDEDLDVIHLCLPHFLHKPYSVAAMEHGKNVLTEKPLAMSLDEADEMIKTEKRTGKILGCIFQTRFNQSVSTLKKRFEDGIYGRIKTVSSILTWDRPDSYYEESDWKGTWEYEGGGTIIDQAIHSIDRVRYILSTDVDWVEASIFNRSHPKLSVEDTAEAFIMFKNGVKYHLYATNTNGFDTPIQIEFCGEKGRFGLIQDMGYSFLGKDYEEFREVKPSVTVGKDYWGTTHLMQLEDFYASVIEGKKPLVDGVEGRKTLELVKAIYLSAKYKKRITLPFKDETLTKEEMRKILFY</sequence>
<organism evidence="3 4">
    <name type="scientific">Oribacterium parvum ACB1</name>
    <dbReference type="NCBI Taxonomy" id="796943"/>
    <lineage>
        <taxon>Bacteria</taxon>
        <taxon>Bacillati</taxon>
        <taxon>Bacillota</taxon>
        <taxon>Clostridia</taxon>
        <taxon>Lachnospirales</taxon>
        <taxon>Lachnospiraceae</taxon>
        <taxon>Oribacterium</taxon>
    </lineage>
</organism>
<dbReference type="InterPro" id="IPR052515">
    <property type="entry name" value="Gfo/Idh/MocA_Oxidoreductase"/>
</dbReference>
<feature type="domain" description="Gfo/Idh/MocA-like oxidoreductase N-terminal" evidence="1">
    <location>
        <begin position="4"/>
        <end position="119"/>
    </location>
</feature>
<evidence type="ECO:0000259" key="2">
    <source>
        <dbReference type="Pfam" id="PF22725"/>
    </source>
</evidence>
<dbReference type="Pfam" id="PF22725">
    <property type="entry name" value="GFO_IDH_MocA_C3"/>
    <property type="match status" value="1"/>
</dbReference>
<name>G9WKP0_9FIRM</name>
<dbReference type="InterPro" id="IPR055170">
    <property type="entry name" value="GFO_IDH_MocA-like_dom"/>
</dbReference>
<dbReference type="RefSeq" id="WP_009535771.1">
    <property type="nucleotide sequence ID" value="NZ_KE148312.1"/>
</dbReference>
<proteinExistence type="predicted"/>
<dbReference type="SUPFAM" id="SSF55347">
    <property type="entry name" value="Glyceraldehyde-3-phosphate dehydrogenase-like, C-terminal domain"/>
    <property type="match status" value="1"/>
</dbReference>
<keyword evidence="4" id="KW-1185">Reference proteome</keyword>
<dbReference type="Proteomes" id="UP000018461">
    <property type="component" value="Unassembled WGS sequence"/>
</dbReference>
<dbReference type="PANTHER" id="PTHR43249">
    <property type="entry name" value="UDP-N-ACETYL-2-AMINO-2-DEOXY-D-GLUCURONATE OXIDASE"/>
    <property type="match status" value="1"/>
</dbReference>
<dbReference type="PANTHER" id="PTHR43249:SF1">
    <property type="entry name" value="D-GLUCOSIDE 3-DEHYDROGENASE"/>
    <property type="match status" value="1"/>
</dbReference>
<evidence type="ECO:0000259" key="1">
    <source>
        <dbReference type="Pfam" id="PF01408"/>
    </source>
</evidence>
<dbReference type="HOGENOM" id="CLU_023194_1_0_9"/>
<dbReference type="SUPFAM" id="SSF51735">
    <property type="entry name" value="NAD(P)-binding Rossmann-fold domains"/>
    <property type="match status" value="1"/>
</dbReference>
<reference evidence="3" key="2">
    <citation type="submission" date="2013-03" db="EMBL/GenBank/DDBJ databases">
        <title>The Genome Sequence of Oribacterium sp. ACB1.</title>
        <authorList>
            <consortium name="The Broad Institute Genomics Platform"/>
            <consortium name="The Broad Institute Genome Sequencing Center for Infectious Disease"/>
            <person name="Earl A."/>
            <person name="Ward D."/>
            <person name="Feldgarden M."/>
            <person name="Gevers D."/>
            <person name="Sizova M."/>
            <person name="Hazen A."/>
            <person name="Epstein S."/>
            <person name="Walker B."/>
            <person name="Young S."/>
            <person name="Zeng Q."/>
            <person name="Gargeya S."/>
            <person name="Fitzgerald M."/>
            <person name="Haas B."/>
            <person name="Abouelleil A."/>
            <person name="Allen A.W."/>
            <person name="Alvarado L."/>
            <person name="Arachchi H.M."/>
            <person name="Berlin A.M."/>
            <person name="Chapman S.B."/>
            <person name="Gainer-Dewar J."/>
            <person name="Goldberg J."/>
            <person name="Griggs A."/>
            <person name="Gujja S."/>
            <person name="Hansen M."/>
            <person name="Howarth C."/>
            <person name="Imamovic A."/>
            <person name="Ireland A."/>
            <person name="Larimer J."/>
            <person name="McCowan C."/>
            <person name="Murphy C."/>
            <person name="Pearson M."/>
            <person name="Poon T.W."/>
            <person name="Priest M."/>
            <person name="Roberts A."/>
            <person name="Saif S."/>
            <person name="Shea T."/>
            <person name="Sisk P."/>
            <person name="Sykes S."/>
            <person name="Wortman J."/>
            <person name="Nusbaum C."/>
            <person name="Birren B."/>
        </authorList>
    </citation>
    <scope>NUCLEOTIDE SEQUENCE [LARGE SCALE GENOMIC DNA]</scope>
    <source>
        <strain evidence="3">ACB1</strain>
    </source>
</reference>
<dbReference type="STRING" id="796943.HMPREF9625_01947"/>
<dbReference type="Gene3D" id="3.30.360.10">
    <property type="entry name" value="Dihydrodipicolinate Reductase, domain 2"/>
    <property type="match status" value="1"/>
</dbReference>
<evidence type="ECO:0000313" key="4">
    <source>
        <dbReference type="Proteomes" id="UP000018461"/>
    </source>
</evidence>
<gene>
    <name evidence="3" type="ORF">HMPREF9625_01947</name>
</gene>
<evidence type="ECO:0000313" key="3">
    <source>
        <dbReference type="EMBL" id="EHL13882.1"/>
    </source>
</evidence>
<dbReference type="InterPro" id="IPR000683">
    <property type="entry name" value="Gfo/Idh/MocA-like_OxRdtase_N"/>
</dbReference>
<accession>G9WKP0</accession>
<dbReference type="GO" id="GO:0000166">
    <property type="term" value="F:nucleotide binding"/>
    <property type="evidence" value="ECO:0007669"/>
    <property type="project" value="InterPro"/>
</dbReference>
<dbReference type="InterPro" id="IPR036291">
    <property type="entry name" value="NAD(P)-bd_dom_sf"/>
</dbReference>
<protein>
    <recommendedName>
        <fullName evidence="5">Gfo/Idh/MocA-like oxidoreductase N-terminal domain-containing protein</fullName>
    </recommendedName>
</protein>
<dbReference type="Pfam" id="PF01408">
    <property type="entry name" value="GFO_IDH_MocA"/>
    <property type="match status" value="1"/>
</dbReference>
<feature type="domain" description="GFO/IDH/MocA-like oxidoreductase" evidence="2">
    <location>
        <begin position="131"/>
        <end position="255"/>
    </location>
</feature>